<name>A0A940YL85_9BURK</name>
<organism evidence="2 3">
    <name type="scientific">Ideonella aquatica</name>
    <dbReference type="NCBI Taxonomy" id="2824119"/>
    <lineage>
        <taxon>Bacteria</taxon>
        <taxon>Pseudomonadati</taxon>
        <taxon>Pseudomonadota</taxon>
        <taxon>Betaproteobacteria</taxon>
        <taxon>Burkholderiales</taxon>
        <taxon>Sphaerotilaceae</taxon>
        <taxon>Ideonella</taxon>
    </lineage>
</organism>
<dbReference type="AlphaFoldDB" id="A0A940YL85"/>
<accession>A0A940YL85</accession>
<evidence type="ECO:0000313" key="2">
    <source>
        <dbReference type="EMBL" id="MBQ0961644.1"/>
    </source>
</evidence>
<evidence type="ECO:0008006" key="4">
    <source>
        <dbReference type="Google" id="ProtNLM"/>
    </source>
</evidence>
<dbReference type="Proteomes" id="UP000678374">
    <property type="component" value="Unassembled WGS sequence"/>
</dbReference>
<evidence type="ECO:0000256" key="1">
    <source>
        <dbReference type="SAM" id="MobiDB-lite"/>
    </source>
</evidence>
<dbReference type="Pfam" id="PF07042">
    <property type="entry name" value="TrfA"/>
    <property type="match status" value="1"/>
</dbReference>
<gene>
    <name evidence="2" type="ORF">KAK06_22080</name>
</gene>
<sequence length="364" mass="39910">MASPHHGERPLAQPGSAMERIRRRAQELAEGRPNQLPLWPDSKRGAPNPMLRSALFGAIKRGKRRYLEREAIASYGGVEIIYTGARLDQSDFDVFAGALHLAREQPLGDHVRFTERGFLRLIGRGGPDGHSIGKSDRDWLRKVLIRLKATAVEIRNGPHVYVGSLIGDYFRDERTGHYVLIISPAMKALFGSSSYTWLDWRIRQALRGHPLAQWVHGFYASHEQPFPIKLQTLHKLCGSACGGGGLTVAAHRKALLGWRDDSLVPALQAVQATSREAGLTFSWTIDKAGLLQVNSARAGARSGGRQLNKLMSRTAVDKSGGQNPTSAGDRVRRGGIEPSTSGGLDLKLRGTESVHITRKATATR</sequence>
<evidence type="ECO:0000313" key="3">
    <source>
        <dbReference type="Proteomes" id="UP000678374"/>
    </source>
</evidence>
<dbReference type="InterPro" id="IPR010751">
    <property type="entry name" value="TrfA"/>
</dbReference>
<feature type="region of interest" description="Disordered" evidence="1">
    <location>
        <begin position="316"/>
        <end position="346"/>
    </location>
</feature>
<dbReference type="EMBL" id="JAGQDE010000034">
    <property type="protein sequence ID" value="MBQ0961644.1"/>
    <property type="molecule type" value="Genomic_DNA"/>
</dbReference>
<reference evidence="2" key="1">
    <citation type="submission" date="2021-04" db="EMBL/GenBank/DDBJ databases">
        <title>The genome sequence of Ideonella sp. 4Y11.</title>
        <authorList>
            <person name="Liu Y."/>
        </authorList>
    </citation>
    <scope>NUCLEOTIDE SEQUENCE</scope>
    <source>
        <strain evidence="2">4Y11</strain>
    </source>
</reference>
<proteinExistence type="predicted"/>
<protein>
    <recommendedName>
        <fullName evidence="4">TrfA protein</fullName>
    </recommendedName>
</protein>
<comment type="caution">
    <text evidence="2">The sequence shown here is derived from an EMBL/GenBank/DDBJ whole genome shotgun (WGS) entry which is preliminary data.</text>
</comment>
<keyword evidence="3" id="KW-1185">Reference proteome</keyword>